<dbReference type="HOGENOM" id="CLU_011256_0_0_10"/>
<dbReference type="Pfam" id="PF10881">
    <property type="entry name" value="DUF2726"/>
    <property type="match status" value="1"/>
</dbReference>
<dbReference type="GO" id="GO:0016787">
    <property type="term" value="F:hydrolase activity"/>
    <property type="evidence" value="ECO:0007669"/>
    <property type="project" value="UniProtKB-KW"/>
</dbReference>
<feature type="domain" description="DNA2/NAM7 helicase helicase" evidence="8">
    <location>
        <begin position="177"/>
        <end position="558"/>
    </location>
</feature>
<name>B3ENG7_CHLPB</name>
<dbReference type="Pfam" id="PF13086">
    <property type="entry name" value="AAA_11"/>
    <property type="match status" value="1"/>
</dbReference>
<keyword evidence="3" id="KW-0378">Hydrolase</keyword>
<dbReference type="EMBL" id="CP001101">
    <property type="protein sequence ID" value="ACE03697.1"/>
    <property type="molecule type" value="Genomic_DNA"/>
</dbReference>
<dbReference type="eggNOG" id="COG1112">
    <property type="taxonomic scope" value="Bacteria"/>
</dbReference>
<evidence type="ECO:0000259" key="7">
    <source>
        <dbReference type="Pfam" id="PF10881"/>
    </source>
</evidence>
<dbReference type="InterPro" id="IPR027417">
    <property type="entry name" value="P-loop_NTPase"/>
</dbReference>
<dbReference type="OrthoDB" id="9757917at2"/>
<dbReference type="Pfam" id="PF13087">
    <property type="entry name" value="AAA_12"/>
    <property type="match status" value="1"/>
</dbReference>
<keyword evidence="2" id="KW-0547">Nucleotide-binding</keyword>
<proteinExistence type="inferred from homology"/>
<feature type="region of interest" description="Disordered" evidence="6">
    <location>
        <begin position="361"/>
        <end position="387"/>
    </location>
</feature>
<dbReference type="Gene3D" id="3.40.50.300">
    <property type="entry name" value="P-loop containing nucleotide triphosphate hydrolases"/>
    <property type="match status" value="3"/>
</dbReference>
<comment type="similarity">
    <text evidence="1">Belongs to the DNA2/NAM7 helicase family.</text>
</comment>
<evidence type="ECO:0000256" key="2">
    <source>
        <dbReference type="ARBA" id="ARBA00022741"/>
    </source>
</evidence>
<dbReference type="KEGG" id="cpb:Cphamn1_0744"/>
<evidence type="ECO:0000256" key="3">
    <source>
        <dbReference type="ARBA" id="ARBA00022801"/>
    </source>
</evidence>
<evidence type="ECO:0000256" key="6">
    <source>
        <dbReference type="SAM" id="MobiDB-lite"/>
    </source>
</evidence>
<dbReference type="SUPFAM" id="SSF52540">
    <property type="entry name" value="P-loop containing nucleoside triphosphate hydrolases"/>
    <property type="match status" value="1"/>
</dbReference>
<protein>
    <recommendedName>
        <fullName evidence="11">DNA helicase</fullName>
    </recommendedName>
</protein>
<feature type="domain" description="DUF2726" evidence="7">
    <location>
        <begin position="809"/>
        <end position="930"/>
    </location>
</feature>
<evidence type="ECO:0000313" key="10">
    <source>
        <dbReference type="EMBL" id="ACE03697.1"/>
    </source>
</evidence>
<dbReference type="InterPro" id="IPR041679">
    <property type="entry name" value="DNA2/NAM7-like_C"/>
</dbReference>
<dbReference type="PANTHER" id="PTHR43788">
    <property type="entry name" value="DNA2/NAM7 HELICASE FAMILY MEMBER"/>
    <property type="match status" value="1"/>
</dbReference>
<dbReference type="eggNOG" id="COG0507">
    <property type="taxonomic scope" value="Bacteria"/>
</dbReference>
<keyword evidence="5" id="KW-0067">ATP-binding</keyword>
<organism evidence="10">
    <name type="scientific">Chlorobium phaeobacteroides (strain BS1)</name>
    <dbReference type="NCBI Taxonomy" id="331678"/>
    <lineage>
        <taxon>Bacteria</taxon>
        <taxon>Pseudomonadati</taxon>
        <taxon>Chlorobiota</taxon>
        <taxon>Chlorobiia</taxon>
        <taxon>Chlorobiales</taxon>
        <taxon>Chlorobiaceae</taxon>
        <taxon>Chlorobium/Pelodictyon group</taxon>
        <taxon>Chlorobium</taxon>
    </lineage>
</organism>
<dbReference type="InterPro" id="IPR047187">
    <property type="entry name" value="SF1_C_Upf1"/>
</dbReference>
<dbReference type="PANTHER" id="PTHR43788:SF8">
    <property type="entry name" value="DNA-BINDING PROTEIN SMUBP-2"/>
    <property type="match status" value="1"/>
</dbReference>
<evidence type="ECO:0000256" key="1">
    <source>
        <dbReference type="ARBA" id="ARBA00007913"/>
    </source>
</evidence>
<dbReference type="GO" id="GO:0005524">
    <property type="term" value="F:ATP binding"/>
    <property type="evidence" value="ECO:0007669"/>
    <property type="project" value="UniProtKB-KW"/>
</dbReference>
<gene>
    <name evidence="10" type="ordered locus">Cphamn1_0744</name>
</gene>
<accession>B3ENG7</accession>
<sequence>MSINSRQDLILIKGEDITDQVLGIGPHGERTRVTFRSGKTYFYARKNVEWLSNPTRISNEHNHVEVRGDLIFEIEEVLQFGDWVKIFRASETLCCRISEFSLHPLPSSNGHNPDVLAYFRELTETSALRTDDDKSLIAMKYKHLDKVSGHSILSSFLLARLPESGMVSSDLIFPFGCNMSQKIAVEKAIQNSVSLVQGPPGTGKTQTILNLIANMLLLKKRVAVVSNNNSATANVLEKLRKYELDFVAATLGSTKNKNTFIEGQTDEAVLMPTIMPEEEASVHKEILLLNQELDDAYIKKNEQAELIQQIDAFLLEKAYFENFYEETQRSDLSVGDQLSRSRLSARKLLKAWLYSEKQAKRQAKSSLQPPSASPSTSNSPLSSTASGLSGRRVDFAEKVGLLLRFGLAGRVFFKVSAEERIPLLQKAYYDRKLADMEKRRHMLEKSLEGFRFEERLEKLTALSMQLLKHRLAERYNNRKRKIFEHNDLWKQPDEFLDEYPVIMSTTFSVMTSLKNGHMFDCIIVDEASQVDLLSGVLAMACANQLVIVGDPMQLPNVLTEQDEKRAKKIAMQYDLPDHARFDQHSLLSAVRTAFPHVPETLLREHYRCHPKIIQFCNQKFYGGELLVMTQDQGETDVLKAYMTVEGKHARGTYNQRQIDEIIQNVLPEMASTRPSDIGIVSPFRAQKTRMQASLNAKQIDVDTVHKYQGREKPVIVITTVSNESNEFVDNPNLLNVAVSRAQDKLRLVVSKEIAEGSGNVADLVRYIRYNNCEVIPGRVRSIFDLLYSDYNELRFHLLKKQTRISKYDSENLVFSEIEAVLKEKAYRGFGIVFQFPLSMLLRDTYDLTTEESSYATHPWTQIDFLIFRKVDKSPVLVIEVDGFAFHREGTRQAERDALKDAVLSKCGIPILRLSTVGSDERNRISRKLEEVA</sequence>
<dbReference type="CDD" id="cd18808">
    <property type="entry name" value="SF1_C_Upf1"/>
    <property type="match status" value="1"/>
</dbReference>
<reference evidence="10" key="1">
    <citation type="submission" date="2008-06" db="EMBL/GenBank/DDBJ databases">
        <title>Complete sequence of Chlorobium phaeobacteroides BS1.</title>
        <authorList>
            <consortium name="US DOE Joint Genome Institute"/>
            <person name="Lucas S."/>
            <person name="Copeland A."/>
            <person name="Lapidus A."/>
            <person name="Glavina del Rio T."/>
            <person name="Dalin E."/>
            <person name="Tice H."/>
            <person name="Bruce D."/>
            <person name="Goodwin L."/>
            <person name="Pitluck S."/>
            <person name="Schmutz J."/>
            <person name="Larimer F."/>
            <person name="Land M."/>
            <person name="Hauser L."/>
            <person name="Kyrpides N."/>
            <person name="Ovchinnikova G."/>
            <person name="Li T."/>
            <person name="Liu Z."/>
            <person name="Zhao F."/>
            <person name="Overmann J."/>
            <person name="Bryant D.A."/>
            <person name="Richardson P."/>
        </authorList>
    </citation>
    <scope>NUCLEOTIDE SEQUENCE [LARGE SCALE GENOMIC DNA]</scope>
    <source>
        <strain evidence="10">BS1</strain>
    </source>
</reference>
<dbReference type="Gene3D" id="3.40.960.10">
    <property type="entry name" value="VSR Endonuclease"/>
    <property type="match status" value="1"/>
</dbReference>
<dbReference type="CDD" id="cd17934">
    <property type="entry name" value="DEXXQc_Upf1-like"/>
    <property type="match status" value="1"/>
</dbReference>
<dbReference type="AlphaFoldDB" id="B3ENG7"/>
<dbReference type="GO" id="GO:0043139">
    <property type="term" value="F:5'-3' DNA helicase activity"/>
    <property type="evidence" value="ECO:0007669"/>
    <property type="project" value="TreeGrafter"/>
</dbReference>
<feature type="domain" description="DNA2/NAM7 helicase-like C-terminal" evidence="9">
    <location>
        <begin position="586"/>
        <end position="750"/>
    </location>
</feature>
<evidence type="ECO:0000256" key="4">
    <source>
        <dbReference type="ARBA" id="ARBA00022806"/>
    </source>
</evidence>
<dbReference type="InterPro" id="IPR024402">
    <property type="entry name" value="DUF2726"/>
</dbReference>
<evidence type="ECO:0008006" key="11">
    <source>
        <dbReference type="Google" id="ProtNLM"/>
    </source>
</evidence>
<dbReference type="STRING" id="331678.Cphamn1_0744"/>
<evidence type="ECO:0000259" key="9">
    <source>
        <dbReference type="Pfam" id="PF13087"/>
    </source>
</evidence>
<evidence type="ECO:0000259" key="8">
    <source>
        <dbReference type="Pfam" id="PF13086"/>
    </source>
</evidence>
<feature type="compositionally biased region" description="Low complexity" evidence="6">
    <location>
        <begin position="369"/>
        <end position="387"/>
    </location>
</feature>
<dbReference type="InterPro" id="IPR050534">
    <property type="entry name" value="Coronavir_polyprotein_1ab"/>
</dbReference>
<keyword evidence="4" id="KW-0347">Helicase</keyword>
<evidence type="ECO:0000256" key="5">
    <source>
        <dbReference type="ARBA" id="ARBA00022840"/>
    </source>
</evidence>
<dbReference type="InterPro" id="IPR041677">
    <property type="entry name" value="DNA2/NAM7_AAA_11"/>
</dbReference>